<dbReference type="RefSeq" id="WP_265507379.1">
    <property type="nucleotide sequence ID" value="NZ_JAOTBE010000030.1"/>
</dbReference>
<dbReference type="PANTHER" id="PTHR31157">
    <property type="entry name" value="SCP DOMAIN-CONTAINING PROTEIN"/>
    <property type="match status" value="1"/>
</dbReference>
<name>A0ABV6CQF5_9RHOB</name>
<evidence type="ECO:0000313" key="3">
    <source>
        <dbReference type="EMBL" id="MFC0201203.1"/>
    </source>
</evidence>
<dbReference type="Pfam" id="PF00188">
    <property type="entry name" value="CAP"/>
    <property type="match status" value="1"/>
</dbReference>
<dbReference type="SUPFAM" id="SSF55797">
    <property type="entry name" value="PR-1-like"/>
    <property type="match status" value="1"/>
</dbReference>
<reference evidence="3 4" key="1">
    <citation type="submission" date="2024-09" db="EMBL/GenBank/DDBJ databases">
        <authorList>
            <person name="Sun Q."/>
            <person name="Mori K."/>
        </authorList>
    </citation>
    <scope>NUCLEOTIDE SEQUENCE [LARGE SCALE GENOMIC DNA]</scope>
    <source>
        <strain evidence="3 4">CCM 7904</strain>
    </source>
</reference>
<keyword evidence="1" id="KW-0732">Signal</keyword>
<gene>
    <name evidence="3" type="ORF">ACFFIZ_13025</name>
</gene>
<dbReference type="InterPro" id="IPR014044">
    <property type="entry name" value="CAP_dom"/>
</dbReference>
<comment type="caution">
    <text evidence="3">The sequence shown here is derived from an EMBL/GenBank/DDBJ whole genome shotgun (WGS) entry which is preliminary data.</text>
</comment>
<feature type="chain" id="PRO_5046201369" evidence="1">
    <location>
        <begin position="17"/>
        <end position="303"/>
    </location>
</feature>
<dbReference type="CDD" id="cd05379">
    <property type="entry name" value="CAP_bacterial"/>
    <property type="match status" value="1"/>
</dbReference>
<dbReference type="EMBL" id="JBHLWQ010000122">
    <property type="protein sequence ID" value="MFC0201203.1"/>
    <property type="molecule type" value="Genomic_DNA"/>
</dbReference>
<evidence type="ECO:0000259" key="2">
    <source>
        <dbReference type="Pfam" id="PF00188"/>
    </source>
</evidence>
<dbReference type="Gene3D" id="3.40.33.10">
    <property type="entry name" value="CAP"/>
    <property type="match status" value="2"/>
</dbReference>
<dbReference type="PANTHER" id="PTHR31157:SF1">
    <property type="entry name" value="SCP DOMAIN-CONTAINING PROTEIN"/>
    <property type="match status" value="1"/>
</dbReference>
<feature type="domain" description="SCP" evidence="2">
    <location>
        <begin position="28"/>
        <end position="152"/>
    </location>
</feature>
<feature type="signal peptide" evidence="1">
    <location>
        <begin position="1"/>
        <end position="16"/>
    </location>
</feature>
<keyword evidence="4" id="KW-1185">Reference proteome</keyword>
<proteinExistence type="predicted"/>
<sequence length="303" mass="32467">MLKPILALLLSGSAVAAQDAETLSRHALDLVNEARQEQELGSLTLGDDLEEAAQAHATDMLERDYYAHVSPEGDDVADRYAEAGGSEWELVAENIARCIGCDVPADIQRVDAFQKGWMNSPGHRANILAEGLERFGFATASDDRTVYAVQTFAGPGTSRGEEPGRSVNAQAAAELALQRINAAREENGLKPLQLDRDLQQAAAELIPEDLQGFGLDDLDNLGDALPEDALQGWRRIQTMGSTCGGCGTEPVEGDVRAILGDWLAGDSPYRQQILQEGLTDAGMILRANGQGRKVALLLLGEAF</sequence>
<evidence type="ECO:0000313" key="4">
    <source>
        <dbReference type="Proteomes" id="UP001589795"/>
    </source>
</evidence>
<organism evidence="3 4">
    <name type="scientific">Paracoccus rhizosphaerae</name>
    <dbReference type="NCBI Taxonomy" id="1133347"/>
    <lineage>
        <taxon>Bacteria</taxon>
        <taxon>Pseudomonadati</taxon>
        <taxon>Pseudomonadota</taxon>
        <taxon>Alphaproteobacteria</taxon>
        <taxon>Rhodobacterales</taxon>
        <taxon>Paracoccaceae</taxon>
        <taxon>Paracoccus</taxon>
    </lineage>
</organism>
<protein>
    <submittedName>
        <fullName evidence="3">CAP domain-containing protein</fullName>
    </submittedName>
</protein>
<dbReference type="Proteomes" id="UP001589795">
    <property type="component" value="Unassembled WGS sequence"/>
</dbReference>
<dbReference type="InterPro" id="IPR035940">
    <property type="entry name" value="CAP_sf"/>
</dbReference>
<evidence type="ECO:0000256" key="1">
    <source>
        <dbReference type="SAM" id="SignalP"/>
    </source>
</evidence>
<accession>A0ABV6CQF5</accession>